<dbReference type="InterPro" id="IPR036691">
    <property type="entry name" value="Endo/exonu/phosph_ase_sf"/>
</dbReference>
<sequence length="1115" mass="125719">MYPVRSEIALECASDALRDTITGISPSLHEDNTVIEAASKWTSLILPHVPLLGRQSPSHADDRSRNANVAGDSTQRVPVPGASDVEDAEEPTRHQSASCMARPRRQNGIILPRTPAELHIIKESRHRDYHAALVDSERKGKAVETVIAQNSKMSLNVGRGGEYMDIALQQAWDAGANVVMVQEPWTRKKEEGFIKKSHPDYNRHILFGRTDVLLRAITFTRKGSHATQMFPPSSVPTSDYCFVKMGDLTFVNMYRAPGTSVVVGGDFNSMSQHWQPLTTNQYGNGNQVIEWATAHDMDLVSIVREQTHRDENVLDLTWSNTAAIASVSTRYHCTSDHSTIEGTVLNPTGSDLSGIVRNIWVSDANLKEFSRCWSDECRIEWQEYKAVRHNPDLANEARKIFRVVVRKAKRDYWKRQVELSNSREQASWLRDILLARFSGENDISTWDDGQEERIPWDTEISLEDVTKATIFVNDTVLGADEITVRLLKACWSHLGSLVKDLYQTCLNIGRFPTAFRVAEQLISLLSNLCNGLKILVGKRMAWLTISHQVVHPQLFGSVPGRSAVDLASCVIHDADAAMRSVDCSNAFENKSGHYHCAGLFRPFRCQRKFQVKYCGGITEEKILECGVPQSSPLSPLLFMLYIAVLGGPRKKINAADLSILVKDRRIESSPHIRWLGVWLDTQLNFKQNVQEWTGKANRLVHFLRHTNGVQRGAAPGPLIRAVHAFVLSTALYGAEAWWPGLTQIATLCPEALPYYPFQPLKYTQDRVGNLNKMGGPALHFKAGIPPASIILQQKMLWSAARMQRMDAWHPLVLRAAEGTKDTISRLGLRSGQINHLFRQSKRYITRLQMSVPQVPIGEGPRKLYFSHGPPLAGSSSGPLSGAEVFDAEVVSAIKALETAIAVREDMPIYILLDSQAATRMLDRERSNSSQVVVDKFSLQRHNKRVDIRSIADHVGIQGNEDADKLAKSALGTFSNRILTSDAPSGEDQDLTFAALWRWVNQRGQDLVEERWQKYRPKQYKDLELFMHCKRPPELTLPIWAYHHLIAAGTGHEDYADYHRRFNPEYEDLKCVYGREKRPWHVSERRPALQRRRGCEERAPPGAREMIGEKGWQKFI</sequence>
<evidence type="ECO:0000256" key="1">
    <source>
        <dbReference type="SAM" id="MobiDB-lite"/>
    </source>
</evidence>
<comment type="caution">
    <text evidence="3">The sequence shown here is derived from an EMBL/GenBank/DDBJ whole genome shotgun (WGS) entry which is preliminary data.</text>
</comment>
<dbReference type="OrthoDB" id="3561817at2759"/>
<dbReference type="GO" id="GO:0003676">
    <property type="term" value="F:nucleic acid binding"/>
    <property type="evidence" value="ECO:0007669"/>
    <property type="project" value="InterPro"/>
</dbReference>
<dbReference type="InterPro" id="IPR005135">
    <property type="entry name" value="Endo/exonuclease/phosphatase"/>
</dbReference>
<dbReference type="InterPro" id="IPR036397">
    <property type="entry name" value="RNaseH_sf"/>
</dbReference>
<dbReference type="CDD" id="cd09276">
    <property type="entry name" value="Rnase_HI_RT_non_LTR"/>
    <property type="match status" value="1"/>
</dbReference>
<dbReference type="EMBL" id="CAUH01000725">
    <property type="protein sequence ID" value="CCU74928.1"/>
    <property type="molecule type" value="Genomic_DNA"/>
</dbReference>
<organism evidence="3 4">
    <name type="scientific">Blumeria graminis f. sp. hordei (strain DH14)</name>
    <name type="common">Barley powdery mildew</name>
    <name type="synonym">Oidium monilioides f. sp. hordei</name>
    <dbReference type="NCBI Taxonomy" id="546991"/>
    <lineage>
        <taxon>Eukaryota</taxon>
        <taxon>Fungi</taxon>
        <taxon>Dikarya</taxon>
        <taxon>Ascomycota</taxon>
        <taxon>Pezizomycotina</taxon>
        <taxon>Leotiomycetes</taxon>
        <taxon>Erysiphales</taxon>
        <taxon>Erysiphaceae</taxon>
        <taxon>Blumeria</taxon>
        <taxon>Blumeria hordei</taxon>
    </lineage>
</organism>
<evidence type="ECO:0000313" key="3">
    <source>
        <dbReference type="EMBL" id="CCU74928.1"/>
    </source>
</evidence>
<name>N1JAU3_BLUG1</name>
<reference evidence="3 4" key="1">
    <citation type="journal article" date="2010" name="Science">
        <title>Genome expansion and gene loss in powdery mildew fungi reveal tradeoffs in extreme parasitism.</title>
        <authorList>
            <person name="Spanu P.D."/>
            <person name="Abbott J.C."/>
            <person name="Amselem J."/>
            <person name="Burgis T.A."/>
            <person name="Soanes D.M."/>
            <person name="Stueber K."/>
            <person name="Ver Loren van Themaat E."/>
            <person name="Brown J.K.M."/>
            <person name="Butcher S.A."/>
            <person name="Gurr S.J."/>
            <person name="Lebrun M.-H."/>
            <person name="Ridout C.J."/>
            <person name="Schulze-Lefert P."/>
            <person name="Talbot N.J."/>
            <person name="Ahmadinejad N."/>
            <person name="Ametz C."/>
            <person name="Barton G.R."/>
            <person name="Benjdia M."/>
            <person name="Bidzinski P."/>
            <person name="Bindschedler L.V."/>
            <person name="Both M."/>
            <person name="Brewer M.T."/>
            <person name="Cadle-Davidson L."/>
            <person name="Cadle-Davidson M.M."/>
            <person name="Collemare J."/>
            <person name="Cramer R."/>
            <person name="Frenkel O."/>
            <person name="Godfrey D."/>
            <person name="Harriman J."/>
            <person name="Hoede C."/>
            <person name="King B.C."/>
            <person name="Klages S."/>
            <person name="Kleemann J."/>
            <person name="Knoll D."/>
            <person name="Koti P.S."/>
            <person name="Kreplak J."/>
            <person name="Lopez-Ruiz F.J."/>
            <person name="Lu X."/>
            <person name="Maekawa T."/>
            <person name="Mahanil S."/>
            <person name="Micali C."/>
            <person name="Milgroom M.G."/>
            <person name="Montana G."/>
            <person name="Noir S."/>
            <person name="O'Connell R.J."/>
            <person name="Oberhaensli S."/>
            <person name="Parlange F."/>
            <person name="Pedersen C."/>
            <person name="Quesneville H."/>
            <person name="Reinhardt R."/>
            <person name="Rott M."/>
            <person name="Sacristan S."/>
            <person name="Schmidt S.M."/>
            <person name="Schoen M."/>
            <person name="Skamnioti P."/>
            <person name="Sommer H."/>
            <person name="Stephens A."/>
            <person name="Takahara H."/>
            <person name="Thordal-Christensen H."/>
            <person name="Vigouroux M."/>
            <person name="Wessling R."/>
            <person name="Wicker T."/>
            <person name="Panstruga R."/>
        </authorList>
    </citation>
    <scope>NUCLEOTIDE SEQUENCE [LARGE SCALE GENOMIC DNA]</scope>
    <source>
        <strain evidence="3">DH14</strain>
    </source>
</reference>
<gene>
    <name evidence="3" type="ORF">BGHDH14_bgh03185</name>
</gene>
<dbReference type="AlphaFoldDB" id="N1JAU3"/>
<dbReference type="Proteomes" id="UP000015441">
    <property type="component" value="Unassembled WGS sequence"/>
</dbReference>
<dbReference type="InterPro" id="IPR012337">
    <property type="entry name" value="RNaseH-like_sf"/>
</dbReference>
<dbReference type="Gene3D" id="3.30.420.10">
    <property type="entry name" value="Ribonuclease H-like superfamily/Ribonuclease H"/>
    <property type="match status" value="1"/>
</dbReference>
<dbReference type="Pfam" id="PF14529">
    <property type="entry name" value="Exo_endo_phos_2"/>
    <property type="match status" value="1"/>
</dbReference>
<evidence type="ECO:0000313" key="4">
    <source>
        <dbReference type="Proteomes" id="UP000015441"/>
    </source>
</evidence>
<proteinExistence type="predicted"/>
<feature type="region of interest" description="Disordered" evidence="1">
    <location>
        <begin position="55"/>
        <end position="108"/>
    </location>
</feature>
<dbReference type="PANTHER" id="PTHR33481">
    <property type="entry name" value="REVERSE TRANSCRIPTASE"/>
    <property type="match status" value="1"/>
</dbReference>
<dbReference type="HOGENOM" id="CLU_000680_23_0_1"/>
<accession>N1JAU3</accession>
<dbReference type="Gene3D" id="3.60.10.10">
    <property type="entry name" value="Endonuclease/exonuclease/phosphatase"/>
    <property type="match status" value="1"/>
</dbReference>
<dbReference type="PANTHER" id="PTHR33481:SF1">
    <property type="entry name" value="ENDONUCLEASE_EXONUCLEASE_PHOSPHATASE DOMAIN-CONTAINING PROTEIN-RELATED"/>
    <property type="match status" value="1"/>
</dbReference>
<protein>
    <submittedName>
        <fullName evidence="3">Putative TE1b</fullName>
    </submittedName>
</protein>
<dbReference type="InParanoid" id="N1JAU3"/>
<feature type="domain" description="Endonuclease/exonuclease/phosphatase" evidence="2">
    <location>
        <begin position="255"/>
        <end position="340"/>
    </location>
</feature>
<dbReference type="GO" id="GO:0003824">
    <property type="term" value="F:catalytic activity"/>
    <property type="evidence" value="ECO:0007669"/>
    <property type="project" value="InterPro"/>
</dbReference>
<dbReference type="SUPFAM" id="SSF56219">
    <property type="entry name" value="DNase I-like"/>
    <property type="match status" value="1"/>
</dbReference>
<dbReference type="SUPFAM" id="SSF53098">
    <property type="entry name" value="Ribonuclease H-like"/>
    <property type="match status" value="1"/>
</dbReference>
<keyword evidence="4" id="KW-1185">Reference proteome</keyword>
<evidence type="ECO:0000259" key="2">
    <source>
        <dbReference type="Pfam" id="PF14529"/>
    </source>
</evidence>
<dbReference type="eggNOG" id="KOG1075">
    <property type="taxonomic scope" value="Eukaryota"/>
</dbReference>